<dbReference type="PANTHER" id="PTHR43196:SF2">
    <property type="entry name" value="PHOSPHOADENOSINE PHOSPHOSULFATE REDUCTASE"/>
    <property type="match status" value="1"/>
</dbReference>
<dbReference type="SUPFAM" id="SSF52402">
    <property type="entry name" value="Adenine nucleotide alpha hydrolases-like"/>
    <property type="match status" value="1"/>
</dbReference>
<evidence type="ECO:0000313" key="2">
    <source>
        <dbReference type="EMBL" id="NHN33325.1"/>
    </source>
</evidence>
<dbReference type="Proteomes" id="UP001165962">
    <property type="component" value="Unassembled WGS sequence"/>
</dbReference>
<dbReference type="PANTHER" id="PTHR43196">
    <property type="entry name" value="SULFATE ADENYLYLTRANSFERASE SUBUNIT 2"/>
    <property type="match status" value="1"/>
</dbReference>
<evidence type="ECO:0000259" key="1">
    <source>
        <dbReference type="Pfam" id="PF01507"/>
    </source>
</evidence>
<name>A0ABX0JD55_9BACL</name>
<sequence length="413" mass="46822">MDIPEIIRDIDCTINTKVIYGGPIKPIYGNNIQISPQYKGRTETSHDKRNYLANLLPLETYSKIIVLFSSGKDCLGCVLHLLELGVPKDKIELWHHLIDKGSDKKMDHPVTLPYAKAFAKALGIRLRFSWREGGFWSEVFRLGSSAPVSFEDAGGITTVESKLWQRTIELKALMEQAELEDNLDMLETCFNELKQIGYRMKLPAKVSDLSTRFCSAYLKIMVGNVAIIHSEETKRDCKILMVSGERRGESHNRRVYNECEKHGTNAETRNNRTVHVWRPLIDWSLRDVWEKIKRFRINPNPLYRVGLNRVSCALCIFNGPSQWAGVKELYGSGEGSIFQQIVDAEKELGFTLDNKVDINTFIGDAVSCIDHSNLLALEQVMKGIFYPEDVFVPLGQDWEFPAGAFRGTEGGPC</sequence>
<organism evidence="2 3">
    <name type="scientific">Paenibacillus agricola</name>
    <dbReference type="NCBI Taxonomy" id="2716264"/>
    <lineage>
        <taxon>Bacteria</taxon>
        <taxon>Bacillati</taxon>
        <taxon>Bacillota</taxon>
        <taxon>Bacilli</taxon>
        <taxon>Bacillales</taxon>
        <taxon>Paenibacillaceae</taxon>
        <taxon>Paenibacillus</taxon>
    </lineage>
</organism>
<dbReference type="Gene3D" id="3.40.50.620">
    <property type="entry name" value="HUPs"/>
    <property type="match status" value="1"/>
</dbReference>
<dbReference type="InterPro" id="IPR002500">
    <property type="entry name" value="PAPS_reduct_dom"/>
</dbReference>
<evidence type="ECO:0000313" key="3">
    <source>
        <dbReference type="Proteomes" id="UP001165962"/>
    </source>
</evidence>
<gene>
    <name evidence="2" type="ORF">G9U52_26290</name>
</gene>
<feature type="domain" description="Phosphoadenosine phosphosulphate reductase" evidence="1">
    <location>
        <begin position="64"/>
        <end position="315"/>
    </location>
</feature>
<dbReference type="EMBL" id="JAAOIW010000011">
    <property type="protein sequence ID" value="NHN33325.1"/>
    <property type="molecule type" value="Genomic_DNA"/>
</dbReference>
<protein>
    <submittedName>
        <fullName evidence="2">Phosphoadenosine phosphosulfate reductase family protein</fullName>
    </submittedName>
</protein>
<proteinExistence type="predicted"/>
<dbReference type="InterPro" id="IPR050128">
    <property type="entry name" value="Sulfate_adenylyltrnsfr_sub2"/>
</dbReference>
<dbReference type="Pfam" id="PF01507">
    <property type="entry name" value="PAPS_reduct"/>
    <property type="match status" value="1"/>
</dbReference>
<comment type="caution">
    <text evidence="2">The sequence shown here is derived from an EMBL/GenBank/DDBJ whole genome shotgun (WGS) entry which is preliminary data.</text>
</comment>
<reference evidence="2" key="1">
    <citation type="submission" date="2020-03" db="EMBL/GenBank/DDBJ databases">
        <title>Draft sequencing of Paenibacilllus sp. S3N08.</title>
        <authorList>
            <person name="Kim D.-U."/>
        </authorList>
    </citation>
    <scope>NUCLEOTIDE SEQUENCE</scope>
    <source>
        <strain evidence="2">S3N08</strain>
    </source>
</reference>
<accession>A0ABX0JD55</accession>
<dbReference type="InterPro" id="IPR014729">
    <property type="entry name" value="Rossmann-like_a/b/a_fold"/>
</dbReference>
<keyword evidence="3" id="KW-1185">Reference proteome</keyword>